<sequence length="642" mass="70888">MSPPLDNDSDSELSEAPEEEVQKLAPIFVRAKKATKAAAPPPAASPPRPKRAPSPPHEEVLADMPDIAFVVMFRSRFHEAFPGKTPHFGPQDIERGVVDTIPSPEVQSLLCALLALVLNRKKPVERGHHARALEDAITSHKSQWPRSWLAKNPLSGGQTFETMSPTERLNLLRTLIMWSLSSSEAVSGIIKDRYKQQRHSDDENQPLSVQPWGFDGDKRRYFLVQGLEDSNFRVYREGSRHTKNAHWRSMAGTIEEVKALAEKLEKEDGTQRARTLSNRMIMAIPTFEATEEKRRRKEYRQQRRAAFSRPEPGFGIYEGRTRGKRMRYTYDDEEDASASDATSTRRSTRQQSARSTPFEPGPTYTASGRQIKQPRQGEYGESLLSNNIMSTDELAPENGDESDPVRNGGRATRSGGARSGMDGASNPRKRKHIDGYNSIDDMSDEDDADQSADEWDSDRNDHQDYNLPDADDEDSGPSESEEDELDQETSGSLIVKLKMPSAFSAAKNGTPPTSPPSLKEGGTKADKDPSTDHPIVRIPPPDCSTEEETKPGASKPDTSPVVNGTTEYAPADEQKLKVEEGTGGRSFEPQVVIKSGHPLKNVQYPAPSPTKDAVAPASEYANGHISAPAPPALETARNTMVQ</sequence>
<protein>
    <recommendedName>
        <fullName evidence="4">WHIM1 domain-containing protein</fullName>
    </recommendedName>
</protein>
<feature type="compositionally biased region" description="Pro residues" evidence="3">
    <location>
        <begin position="39"/>
        <end position="55"/>
    </location>
</feature>
<dbReference type="PANTHER" id="PTHR42107:SF1">
    <property type="entry name" value="WHIM1 DOMAIN-CONTAINING PROTEIN"/>
    <property type="match status" value="1"/>
</dbReference>
<proteinExistence type="predicted"/>
<feature type="compositionally biased region" description="Polar residues" evidence="3">
    <location>
        <begin position="556"/>
        <end position="566"/>
    </location>
</feature>
<feature type="compositionally biased region" description="Low complexity" evidence="3">
    <location>
        <begin position="338"/>
        <end position="356"/>
    </location>
</feature>
<accession>A0AAI8YSZ0</accession>
<organism evidence="5 6">
    <name type="scientific">Lecanosticta acicola</name>
    <dbReference type="NCBI Taxonomy" id="111012"/>
    <lineage>
        <taxon>Eukaryota</taxon>
        <taxon>Fungi</taxon>
        <taxon>Dikarya</taxon>
        <taxon>Ascomycota</taxon>
        <taxon>Pezizomycotina</taxon>
        <taxon>Dothideomycetes</taxon>
        <taxon>Dothideomycetidae</taxon>
        <taxon>Mycosphaerellales</taxon>
        <taxon>Mycosphaerellaceae</taxon>
        <taxon>Lecanosticta</taxon>
    </lineage>
</organism>
<reference evidence="5" key="1">
    <citation type="submission" date="2023-11" db="EMBL/GenBank/DDBJ databases">
        <authorList>
            <person name="Alioto T."/>
            <person name="Alioto T."/>
            <person name="Gomez Garrido J."/>
        </authorList>
    </citation>
    <scope>NUCLEOTIDE SEQUENCE</scope>
</reference>
<dbReference type="Proteomes" id="UP001296104">
    <property type="component" value="Unassembled WGS sequence"/>
</dbReference>
<dbReference type="InterPro" id="IPR028942">
    <property type="entry name" value="WHIM1_dom"/>
</dbReference>
<keyword evidence="6" id="KW-1185">Reference proteome</keyword>
<feature type="region of interest" description="Disordered" evidence="3">
    <location>
        <begin position="292"/>
        <end position="375"/>
    </location>
</feature>
<dbReference type="AlphaFoldDB" id="A0AAI8YSZ0"/>
<feature type="compositionally biased region" description="Acidic residues" evidence="3">
    <location>
        <begin position="441"/>
        <end position="456"/>
    </location>
</feature>
<evidence type="ECO:0000256" key="1">
    <source>
        <dbReference type="ARBA" id="ARBA00004123"/>
    </source>
</evidence>
<evidence type="ECO:0000259" key="4">
    <source>
        <dbReference type="Pfam" id="PF15612"/>
    </source>
</evidence>
<dbReference type="GO" id="GO:0005634">
    <property type="term" value="C:nucleus"/>
    <property type="evidence" value="ECO:0007669"/>
    <property type="project" value="UniProtKB-SubCell"/>
</dbReference>
<feature type="region of interest" description="Disordered" evidence="3">
    <location>
        <begin position="392"/>
        <end position="587"/>
    </location>
</feature>
<feature type="region of interest" description="Disordered" evidence="3">
    <location>
        <begin position="1"/>
        <end position="59"/>
    </location>
</feature>
<feature type="compositionally biased region" description="Basic and acidic residues" evidence="3">
    <location>
        <begin position="521"/>
        <end position="535"/>
    </location>
</feature>
<comment type="caution">
    <text evidence="5">The sequence shown here is derived from an EMBL/GenBank/DDBJ whole genome shotgun (WGS) entry which is preliminary data.</text>
</comment>
<gene>
    <name evidence="5" type="ORF">LECACI_7A001428</name>
</gene>
<feature type="compositionally biased region" description="Acidic residues" evidence="3">
    <location>
        <begin position="7"/>
        <end position="19"/>
    </location>
</feature>
<feature type="compositionally biased region" description="Basic and acidic residues" evidence="3">
    <location>
        <begin position="572"/>
        <end position="582"/>
    </location>
</feature>
<feature type="compositionally biased region" description="Low complexity" evidence="3">
    <location>
        <begin position="406"/>
        <end position="420"/>
    </location>
</feature>
<dbReference type="EMBL" id="CAVMBE010000005">
    <property type="protein sequence ID" value="CAK3836616.1"/>
    <property type="molecule type" value="Genomic_DNA"/>
</dbReference>
<evidence type="ECO:0000256" key="2">
    <source>
        <dbReference type="ARBA" id="ARBA00023242"/>
    </source>
</evidence>
<evidence type="ECO:0000313" key="6">
    <source>
        <dbReference type="Proteomes" id="UP001296104"/>
    </source>
</evidence>
<keyword evidence="2" id="KW-0539">Nucleus</keyword>
<evidence type="ECO:0000313" key="5">
    <source>
        <dbReference type="EMBL" id="CAK3836616.1"/>
    </source>
</evidence>
<dbReference type="Pfam" id="PF15612">
    <property type="entry name" value="WHIM1"/>
    <property type="match status" value="1"/>
</dbReference>
<evidence type="ECO:0000256" key="3">
    <source>
        <dbReference type="SAM" id="MobiDB-lite"/>
    </source>
</evidence>
<name>A0AAI8YSZ0_9PEZI</name>
<comment type="subcellular location">
    <subcellularLocation>
        <location evidence="1">Nucleus</location>
    </subcellularLocation>
</comment>
<feature type="domain" description="WHIM1" evidence="4">
    <location>
        <begin position="146"/>
        <end position="186"/>
    </location>
</feature>
<feature type="compositionally biased region" description="Acidic residues" evidence="3">
    <location>
        <begin position="469"/>
        <end position="487"/>
    </location>
</feature>
<dbReference type="PANTHER" id="PTHR42107">
    <property type="entry name" value="YALI0D24453P"/>
    <property type="match status" value="1"/>
</dbReference>